<accession>A0ABQ7GDD1</accession>
<dbReference type="Proteomes" id="UP000815325">
    <property type="component" value="Unassembled WGS sequence"/>
</dbReference>
<reference evidence="2" key="1">
    <citation type="submission" date="2017-08" db="EMBL/GenBank/DDBJ databases">
        <authorList>
            <person name="Polle J.E."/>
            <person name="Barry K."/>
            <person name="Cushman J."/>
            <person name="Schmutz J."/>
            <person name="Tran D."/>
            <person name="Hathwaick L.T."/>
            <person name="Yim W.C."/>
            <person name="Jenkins J."/>
            <person name="Mckie-Krisberg Z.M."/>
            <person name="Prochnik S."/>
            <person name="Lindquist E."/>
            <person name="Dockter R.B."/>
            <person name="Adam C."/>
            <person name="Molina H."/>
            <person name="Bunkerborg J."/>
            <person name="Jin E."/>
            <person name="Buchheim M."/>
            <person name="Magnuson J."/>
        </authorList>
    </citation>
    <scope>NUCLEOTIDE SEQUENCE</scope>
    <source>
        <strain evidence="2">CCAP 19/18</strain>
    </source>
</reference>
<feature type="compositionally biased region" description="Basic and acidic residues" evidence="1">
    <location>
        <begin position="177"/>
        <end position="207"/>
    </location>
</feature>
<feature type="region of interest" description="Disordered" evidence="1">
    <location>
        <begin position="103"/>
        <end position="314"/>
    </location>
</feature>
<evidence type="ECO:0008006" key="4">
    <source>
        <dbReference type="Google" id="ProtNLM"/>
    </source>
</evidence>
<name>A0ABQ7GDD1_DUNSA</name>
<sequence>MLDQSQYEPYPCCRMPFQTTFFTKLGGAPNWVVYQNGSALSSRGRPAGRTQRGPHLMTHPLWCIICPGRASCCAGGSKLRGKSCRESQPSSLPHPDVSLCRAARHAARKAAAQGAGEELQGRGGADSRGPSKPYEAEHRDAAEQRLGSTSGSSRSSNTLSRSSSSGGSSGGCSSSCEGREGLEGGDKKGRERGDLRLNVEEGQRGEGGEPQQQQESSPLQGEGRGSRGFGGGSRRSRKRRTVALREDGSASSVSPERCASSPSFGKGCQDPDSLSRMSSRSSSPRKSSRRQSMHSQKSRKIERRQSCLNRRVSSGRNQLVTPFAHMNQVTRRLGLARSRAQATPTPAVIKRPEDLTAAAAPLPSADQGTRPVDAEDAAATNGAEVTASRLAAESETLRELAQQALQDGLFVQDPQTSVHPLLACLFMFRNIVGQCSPASLGQQELACLCSAAQQDMALLKLTA</sequence>
<keyword evidence="3" id="KW-1185">Reference proteome</keyword>
<feature type="compositionally biased region" description="Low complexity" evidence="1">
    <location>
        <begin position="146"/>
        <end position="176"/>
    </location>
</feature>
<protein>
    <recommendedName>
        <fullName evidence="4">Encoded protein</fullName>
    </recommendedName>
</protein>
<organism evidence="2 3">
    <name type="scientific">Dunaliella salina</name>
    <name type="common">Green alga</name>
    <name type="synonym">Protococcus salinus</name>
    <dbReference type="NCBI Taxonomy" id="3046"/>
    <lineage>
        <taxon>Eukaryota</taxon>
        <taxon>Viridiplantae</taxon>
        <taxon>Chlorophyta</taxon>
        <taxon>core chlorophytes</taxon>
        <taxon>Chlorophyceae</taxon>
        <taxon>CS clade</taxon>
        <taxon>Chlamydomonadales</taxon>
        <taxon>Dunaliellaceae</taxon>
        <taxon>Dunaliella</taxon>
    </lineage>
</organism>
<feature type="compositionally biased region" description="Low complexity" evidence="1">
    <location>
        <begin position="274"/>
        <end position="285"/>
    </location>
</feature>
<evidence type="ECO:0000313" key="3">
    <source>
        <dbReference type="Proteomes" id="UP000815325"/>
    </source>
</evidence>
<comment type="caution">
    <text evidence="2">The sequence shown here is derived from an EMBL/GenBank/DDBJ whole genome shotgun (WGS) entry which is preliminary data.</text>
</comment>
<feature type="compositionally biased region" description="Basic and acidic residues" evidence="1">
    <location>
        <begin position="134"/>
        <end position="143"/>
    </location>
</feature>
<evidence type="ECO:0000313" key="2">
    <source>
        <dbReference type="EMBL" id="KAF5832616.1"/>
    </source>
</evidence>
<evidence type="ECO:0000256" key="1">
    <source>
        <dbReference type="SAM" id="MobiDB-lite"/>
    </source>
</evidence>
<feature type="compositionally biased region" description="Gly residues" evidence="1">
    <location>
        <begin position="222"/>
        <end position="233"/>
    </location>
</feature>
<feature type="compositionally biased region" description="Basic residues" evidence="1">
    <location>
        <begin position="286"/>
        <end position="302"/>
    </location>
</feature>
<dbReference type="EMBL" id="MU069860">
    <property type="protein sequence ID" value="KAF5832616.1"/>
    <property type="molecule type" value="Genomic_DNA"/>
</dbReference>
<feature type="compositionally biased region" description="Low complexity" evidence="1">
    <location>
        <begin position="209"/>
        <end position="221"/>
    </location>
</feature>
<proteinExistence type="predicted"/>
<feature type="compositionally biased region" description="Low complexity" evidence="1">
    <location>
        <begin position="109"/>
        <end position="118"/>
    </location>
</feature>
<gene>
    <name evidence="2" type="ORF">DUNSADRAFT_11433</name>
</gene>